<dbReference type="InterPro" id="IPR010839">
    <property type="entry name" value="AtuA_N"/>
</dbReference>
<feature type="domain" description="DUF4387" evidence="2">
    <location>
        <begin position="504"/>
        <end position="600"/>
    </location>
</feature>
<dbReference type="Pfam" id="PF07287">
    <property type="entry name" value="AtuA"/>
    <property type="match status" value="1"/>
</dbReference>
<dbReference type="Proteomes" id="UP000182658">
    <property type="component" value="Unassembled WGS sequence"/>
</dbReference>
<protein>
    <recommendedName>
        <fullName evidence="5">DUF1446-domain-containing protein</fullName>
    </recommendedName>
</protein>
<feature type="domain" description="Acyclic terpene utilisation N-terminal" evidence="1">
    <location>
        <begin position="98"/>
        <end position="223"/>
    </location>
</feature>
<dbReference type="AlphaFoldDB" id="A0A1J7IYJ4"/>
<evidence type="ECO:0000259" key="1">
    <source>
        <dbReference type="Pfam" id="PF07287"/>
    </source>
</evidence>
<accession>A0A1J7IYJ4</accession>
<organism evidence="3 4">
    <name type="scientific">Coniochaeta ligniaria NRRL 30616</name>
    <dbReference type="NCBI Taxonomy" id="1408157"/>
    <lineage>
        <taxon>Eukaryota</taxon>
        <taxon>Fungi</taxon>
        <taxon>Dikarya</taxon>
        <taxon>Ascomycota</taxon>
        <taxon>Pezizomycotina</taxon>
        <taxon>Sordariomycetes</taxon>
        <taxon>Sordariomycetidae</taxon>
        <taxon>Coniochaetales</taxon>
        <taxon>Coniochaetaceae</taxon>
        <taxon>Coniochaeta</taxon>
    </lineage>
</organism>
<sequence>MSPSTKSREELKIFTPIGQLGQGFNEDIFWETVESGVDAIIADGGSTDSGPGRLGLGLPNVPWSRLARDLEIFAKAAHLYHVPSLIGSIGGDGENAHVDTAAEIIAAAVKEKGYRPLKIIKIYAEIPKDLVRQKLADGLVGPCGGGVPDLTEDDIKSSTRIVAQMGLEPYLKAMRENPDFDIIIGGRAYDPAPYAAFCLYNGFEDLGVNYAMGKIMECGAQCSIPKSREGLAIARKDSFDMIPLDPKSKCTTVSVASHFLYEKPRPDILHGPGGALHLDQTTYEQLDDRSVRVRNAKFVPEAEGEYTVKFEGAKVNGFHTIFLGALRDPILLQQLDPWIELIKGYVSEKMDGLGFDYDLKIHRYGVDGVMGPLERDHTVGKEVFIAGQARASTQDQADQVAGMAKFAFTHAPYPGQLATAGNFAWPFTPCEIPMGPLPEFCVYHIMHKVDPIGLFPITVVDATGDNTYVHQPRKLTAGDTKIKKLESPQTYWLTPEPAAGTCYLADVASVLRSKNSGPYELTLDVMFPNLEVYNKVKRTELLNRETICKLYSVSDSQVIASLFFDQAMAYKATIARPAVSGGFGETDTHGSQQHIPLMYLTLPFGRD</sequence>
<keyword evidence="4" id="KW-1185">Reference proteome</keyword>
<dbReference type="OrthoDB" id="5863171at2759"/>
<dbReference type="InParanoid" id="A0A1J7IYJ4"/>
<proteinExistence type="predicted"/>
<evidence type="ECO:0008006" key="5">
    <source>
        <dbReference type="Google" id="ProtNLM"/>
    </source>
</evidence>
<name>A0A1J7IYJ4_9PEZI</name>
<gene>
    <name evidence="3" type="ORF">CONLIGDRAFT_694993</name>
</gene>
<dbReference type="Pfam" id="PF14330">
    <property type="entry name" value="DUF4387"/>
    <property type="match status" value="1"/>
</dbReference>
<reference evidence="3 4" key="1">
    <citation type="submission" date="2016-10" db="EMBL/GenBank/DDBJ databases">
        <title>Draft genome sequence of Coniochaeta ligniaria NRRL30616, a lignocellulolytic fungus for bioabatement of inhibitors in plant biomass hydrolysates.</title>
        <authorList>
            <consortium name="DOE Joint Genome Institute"/>
            <person name="Jimenez D.J."/>
            <person name="Hector R.E."/>
            <person name="Riley R."/>
            <person name="Sun H."/>
            <person name="Grigoriev I.V."/>
            <person name="Van Elsas J.D."/>
            <person name="Nichols N.N."/>
        </authorList>
    </citation>
    <scope>NUCLEOTIDE SEQUENCE [LARGE SCALE GENOMIC DNA]</scope>
    <source>
        <strain evidence="3 4">NRRL 30616</strain>
    </source>
</reference>
<evidence type="ECO:0000259" key="2">
    <source>
        <dbReference type="Pfam" id="PF14330"/>
    </source>
</evidence>
<dbReference type="InterPro" id="IPR025496">
    <property type="entry name" value="DUF4387"/>
</dbReference>
<dbReference type="EMBL" id="KV875094">
    <property type="protein sequence ID" value="OIW32823.1"/>
    <property type="molecule type" value="Genomic_DNA"/>
</dbReference>
<evidence type="ECO:0000313" key="4">
    <source>
        <dbReference type="Proteomes" id="UP000182658"/>
    </source>
</evidence>
<evidence type="ECO:0000313" key="3">
    <source>
        <dbReference type="EMBL" id="OIW32823.1"/>
    </source>
</evidence>
<dbReference type="STRING" id="1408157.A0A1J7IYJ4"/>